<dbReference type="Pfam" id="PF00270">
    <property type="entry name" value="DEAD"/>
    <property type="match status" value="1"/>
</dbReference>
<keyword evidence="5" id="KW-0378">Hydrolase</keyword>
<dbReference type="RefSeq" id="WP_077924678.1">
    <property type="nucleotide sequence ID" value="NZ_BAABKE010000002.1"/>
</dbReference>
<gene>
    <name evidence="11" type="ORF">GCM10023338_05660</name>
</gene>
<dbReference type="SUPFAM" id="SSF52540">
    <property type="entry name" value="P-loop containing nucleoside triphosphate hydrolases"/>
    <property type="match status" value="1"/>
</dbReference>
<feature type="domain" description="HD Cas3-type" evidence="10">
    <location>
        <begin position="113"/>
        <end position="355"/>
    </location>
</feature>
<dbReference type="PROSITE" id="PS51643">
    <property type="entry name" value="HD_CAS3"/>
    <property type="match status" value="1"/>
</dbReference>
<dbReference type="Proteomes" id="UP001500631">
    <property type="component" value="Unassembled WGS sequence"/>
</dbReference>
<dbReference type="InterPro" id="IPR011545">
    <property type="entry name" value="DEAD/DEAH_box_helicase_dom"/>
</dbReference>
<accession>A0ABP9MFD1</accession>
<sequence>MMVTFVSQCEKKSLAKTRRVLDAYANRIGDNVWQTIITEEGLLMVKKLLRRTASKNTAVSCHWIRSRRRSDLLWIVGNRNKFNSEGIVPVNVTQKELLTDVITMKAKQDQLYANTHLQLLAEHLFAVGYLSERLFKNTVNNEEKNNLANIAYLAGCLHDIGKIDPNFQNWVRNDKRKDTGEDGQHIDVKKEFSFENYPRHNEISAMLLNFFEDQLKSLNIIQKEALNHIVYWHHAKPFRKKDDFDNIFKAYEYFRKQITEEEWQNFTTQILVVLESVNHLADQYGETNILNSKLLWEMKNVNEHLENFEYSAKGKSFAEFKSYSELDSFDKLRNKIDKNAYNNLLRACIISADRIVSSKSSEDLSEYIQSGRLLEWIENVTEEQSLLNVHLEAASTVFPMSERTQLQNNVALQLSQKKSIPVLAGPAGCGKTRIALEWARLQKAEKIIWVCPRVQVCQGIFEELTKEYLPDADIEIFTGEFKYTNEWGKETDEKDCFSGDVVVTTIDQILGSIVTHTNVDGLLPFMNAHVVFDEYHEYLPMEIFNLLFAELIANKNMHADYQKKALLVSATPHYYYLENILGLKQDDVVEMASFNHSNYQIQFIDYDYGSIVNNPFYKKYDNQTFIISNTALTAQLGFIYQRENENSIVFHAKFKKSDKKELFNEVYDAFKKEGTQKYDVLRSGPIVQASLNISADAMLTEMTSPENMLQRLGRLDRFGKNSAVNILSVAITEHVKNGKQLGAGKFLNTLNSLQTTKSWYDYLQNELGNNTFQLTQLYELYRKFYDSEIGKISAQQDLEKAIKQSIHLIGNKVSEPRVIVKTQKQEQKSKISRHSLRGDSRFVQLAKLDLEDYTNPIFLNEYAYHPPVDDISDYDNLTESLSIIRDSGLVDHLAAKHGRIDPSHPMKGIPATKMTLRKQMLEGGSCNAEYPLYLSYIQDDLDKINEPRHNHAVYYAICNQQAIGMIAIDKLEVFKNNL</sequence>
<dbReference type="SMART" id="SM00487">
    <property type="entry name" value="DEXDc"/>
    <property type="match status" value="1"/>
</dbReference>
<protein>
    <recommendedName>
        <fullName evidence="13">CRISPR-associated endonuclease Cas3</fullName>
    </recommendedName>
</protein>
<evidence type="ECO:0000256" key="6">
    <source>
        <dbReference type="ARBA" id="ARBA00022806"/>
    </source>
</evidence>
<dbReference type="Gene3D" id="1.10.3210.30">
    <property type="match status" value="1"/>
</dbReference>
<feature type="domain" description="Helicase ATP-binding" evidence="9">
    <location>
        <begin position="412"/>
        <end position="590"/>
    </location>
</feature>
<keyword evidence="7" id="KW-0067">ATP-binding</keyword>
<dbReference type="InterPro" id="IPR048823">
    <property type="entry name" value="Cas3_I-F_Cas2"/>
</dbReference>
<keyword evidence="3" id="KW-0479">Metal-binding</keyword>
<evidence type="ECO:0000259" key="10">
    <source>
        <dbReference type="PROSITE" id="PS51643"/>
    </source>
</evidence>
<organism evidence="11 12">
    <name type="scientific">Wohlfahrtiimonas larvae</name>
    <dbReference type="NCBI Taxonomy" id="1157986"/>
    <lineage>
        <taxon>Bacteria</taxon>
        <taxon>Pseudomonadati</taxon>
        <taxon>Pseudomonadota</taxon>
        <taxon>Gammaproteobacteria</taxon>
        <taxon>Cardiobacteriales</taxon>
        <taxon>Ignatzschineriaceae</taxon>
        <taxon>Wohlfahrtiimonas</taxon>
    </lineage>
</organism>
<dbReference type="InterPro" id="IPR038257">
    <property type="entry name" value="CRISPR-assoc_Cas3_HD_sf"/>
</dbReference>
<dbReference type="SUPFAM" id="SSF109604">
    <property type="entry name" value="HD-domain/PDEase-like"/>
    <property type="match status" value="1"/>
</dbReference>
<keyword evidence="8" id="KW-0051">Antiviral defense</keyword>
<keyword evidence="12" id="KW-1185">Reference proteome</keyword>
<dbReference type="InterPro" id="IPR054712">
    <property type="entry name" value="Cas3-like_dom"/>
</dbReference>
<keyword evidence="4" id="KW-0547">Nucleotide-binding</keyword>
<comment type="similarity">
    <text evidence="2">In the central section; belongs to the CRISPR-associated helicase Cas3 family.</text>
</comment>
<evidence type="ECO:0000256" key="5">
    <source>
        <dbReference type="ARBA" id="ARBA00022801"/>
    </source>
</evidence>
<dbReference type="Pfam" id="PF18019">
    <property type="entry name" value="Cas3_HD"/>
    <property type="match status" value="1"/>
</dbReference>
<dbReference type="InterPro" id="IPR014001">
    <property type="entry name" value="Helicase_ATP-bd"/>
</dbReference>
<dbReference type="Pfam" id="PF22590">
    <property type="entry name" value="Cas3-like_C_2"/>
    <property type="match status" value="1"/>
</dbReference>
<evidence type="ECO:0000256" key="3">
    <source>
        <dbReference type="ARBA" id="ARBA00022723"/>
    </source>
</evidence>
<evidence type="ECO:0000256" key="7">
    <source>
        <dbReference type="ARBA" id="ARBA00022840"/>
    </source>
</evidence>
<reference evidence="12" key="1">
    <citation type="journal article" date="2019" name="Int. J. Syst. Evol. Microbiol.">
        <title>The Global Catalogue of Microorganisms (GCM) 10K type strain sequencing project: providing services to taxonomists for standard genome sequencing and annotation.</title>
        <authorList>
            <consortium name="The Broad Institute Genomics Platform"/>
            <consortium name="The Broad Institute Genome Sequencing Center for Infectious Disease"/>
            <person name="Wu L."/>
            <person name="Ma J."/>
        </authorList>
    </citation>
    <scope>NUCLEOTIDE SEQUENCE [LARGE SCALE GENOMIC DNA]</scope>
    <source>
        <strain evidence="12">JCM 18424</strain>
    </source>
</reference>
<evidence type="ECO:0000256" key="2">
    <source>
        <dbReference type="ARBA" id="ARBA00009046"/>
    </source>
</evidence>
<evidence type="ECO:0000313" key="12">
    <source>
        <dbReference type="Proteomes" id="UP001500631"/>
    </source>
</evidence>
<dbReference type="NCBIfam" id="TIGR01596">
    <property type="entry name" value="cas3_HD"/>
    <property type="match status" value="1"/>
</dbReference>
<evidence type="ECO:0000313" key="11">
    <source>
        <dbReference type="EMBL" id="GAA5095867.1"/>
    </source>
</evidence>
<evidence type="ECO:0000256" key="8">
    <source>
        <dbReference type="ARBA" id="ARBA00023118"/>
    </source>
</evidence>
<dbReference type="Pfam" id="PF21384">
    <property type="entry name" value="Cas3_I-F_Cas2"/>
    <property type="match status" value="1"/>
</dbReference>
<dbReference type="Gene3D" id="3.40.50.300">
    <property type="entry name" value="P-loop containing nucleotide triphosphate hydrolases"/>
    <property type="match status" value="1"/>
</dbReference>
<proteinExistence type="inferred from homology"/>
<comment type="caution">
    <text evidence="11">The sequence shown here is derived from an EMBL/GenBank/DDBJ whole genome shotgun (WGS) entry which is preliminary data.</text>
</comment>
<dbReference type="SMART" id="SM00471">
    <property type="entry name" value="HDc"/>
    <property type="match status" value="1"/>
</dbReference>
<comment type="similarity">
    <text evidence="1">In the N-terminal section; belongs to the CRISPR-associated nuclease Cas3-HD family.</text>
</comment>
<dbReference type="InterPro" id="IPR003607">
    <property type="entry name" value="HD/PDEase_dom"/>
</dbReference>
<dbReference type="CDD" id="cd09641">
    <property type="entry name" value="Cas3''_I"/>
    <property type="match status" value="1"/>
</dbReference>
<dbReference type="PROSITE" id="PS51192">
    <property type="entry name" value="HELICASE_ATP_BIND_1"/>
    <property type="match status" value="1"/>
</dbReference>
<name>A0ABP9MFD1_9GAMM</name>
<dbReference type="InterPro" id="IPR027417">
    <property type="entry name" value="P-loop_NTPase"/>
</dbReference>
<keyword evidence="6" id="KW-0347">Helicase</keyword>
<evidence type="ECO:0008006" key="13">
    <source>
        <dbReference type="Google" id="ProtNLM"/>
    </source>
</evidence>
<evidence type="ECO:0000256" key="4">
    <source>
        <dbReference type="ARBA" id="ARBA00022741"/>
    </source>
</evidence>
<evidence type="ECO:0000259" key="9">
    <source>
        <dbReference type="PROSITE" id="PS51192"/>
    </source>
</evidence>
<dbReference type="EMBL" id="BAABKE010000002">
    <property type="protein sequence ID" value="GAA5095867.1"/>
    <property type="molecule type" value="Genomic_DNA"/>
</dbReference>
<dbReference type="InterPro" id="IPR006483">
    <property type="entry name" value="CRISPR-assoc_Cas3_HD"/>
</dbReference>
<evidence type="ECO:0000256" key="1">
    <source>
        <dbReference type="ARBA" id="ARBA00006847"/>
    </source>
</evidence>